<dbReference type="AlphaFoldDB" id="A0AAV7UL65"/>
<sequence length="164" mass="17398">MTLDRIPLLYPDFTIYSASHFPAPLLSTLCRIFPAHTSCVKLHTTVPFSSPPTSHLFSLDSASFRSSSSTHPLPHSFPTTGGGIPGGEASLEPGQGKQRHENRDQNQPDRKRLQWHRKRLRSTGSGTSGAGGSSDAAPGSPAPSLSSCSRGMEQGHRPGGAEAV</sequence>
<accession>A0AAV7UL65</accession>
<gene>
    <name evidence="2" type="ORF">NDU88_006495</name>
</gene>
<reference evidence="2" key="1">
    <citation type="journal article" date="2022" name="bioRxiv">
        <title>Sequencing and chromosome-scale assembly of the giantPleurodeles waltlgenome.</title>
        <authorList>
            <person name="Brown T."/>
            <person name="Elewa A."/>
            <person name="Iarovenko S."/>
            <person name="Subramanian E."/>
            <person name="Araus A.J."/>
            <person name="Petzold A."/>
            <person name="Susuki M."/>
            <person name="Suzuki K.-i.T."/>
            <person name="Hayashi T."/>
            <person name="Toyoda A."/>
            <person name="Oliveira C."/>
            <person name="Osipova E."/>
            <person name="Leigh N.D."/>
            <person name="Simon A."/>
            <person name="Yun M.H."/>
        </authorList>
    </citation>
    <scope>NUCLEOTIDE SEQUENCE</scope>
    <source>
        <strain evidence="2">20211129_DDA</strain>
        <tissue evidence="2">Liver</tissue>
    </source>
</reference>
<name>A0AAV7UL65_PLEWA</name>
<protein>
    <submittedName>
        <fullName evidence="2">Uncharacterized protein</fullName>
    </submittedName>
</protein>
<evidence type="ECO:0000313" key="3">
    <source>
        <dbReference type="Proteomes" id="UP001066276"/>
    </source>
</evidence>
<evidence type="ECO:0000313" key="2">
    <source>
        <dbReference type="EMBL" id="KAJ1189753.1"/>
    </source>
</evidence>
<evidence type="ECO:0000256" key="1">
    <source>
        <dbReference type="SAM" id="MobiDB-lite"/>
    </source>
</evidence>
<organism evidence="2 3">
    <name type="scientific">Pleurodeles waltl</name>
    <name type="common">Iberian ribbed newt</name>
    <dbReference type="NCBI Taxonomy" id="8319"/>
    <lineage>
        <taxon>Eukaryota</taxon>
        <taxon>Metazoa</taxon>
        <taxon>Chordata</taxon>
        <taxon>Craniata</taxon>
        <taxon>Vertebrata</taxon>
        <taxon>Euteleostomi</taxon>
        <taxon>Amphibia</taxon>
        <taxon>Batrachia</taxon>
        <taxon>Caudata</taxon>
        <taxon>Salamandroidea</taxon>
        <taxon>Salamandridae</taxon>
        <taxon>Pleurodelinae</taxon>
        <taxon>Pleurodeles</taxon>
    </lineage>
</organism>
<dbReference type="EMBL" id="JANPWB010000005">
    <property type="protein sequence ID" value="KAJ1189753.1"/>
    <property type="molecule type" value="Genomic_DNA"/>
</dbReference>
<feature type="region of interest" description="Disordered" evidence="1">
    <location>
        <begin position="64"/>
        <end position="164"/>
    </location>
</feature>
<keyword evidence="3" id="KW-1185">Reference proteome</keyword>
<proteinExistence type="predicted"/>
<feature type="compositionally biased region" description="Low complexity" evidence="1">
    <location>
        <begin position="133"/>
        <end position="151"/>
    </location>
</feature>
<comment type="caution">
    <text evidence="2">The sequence shown here is derived from an EMBL/GenBank/DDBJ whole genome shotgun (WGS) entry which is preliminary data.</text>
</comment>
<feature type="compositionally biased region" description="Basic and acidic residues" evidence="1">
    <location>
        <begin position="98"/>
        <end position="112"/>
    </location>
</feature>
<dbReference type="Proteomes" id="UP001066276">
    <property type="component" value="Chromosome 3_1"/>
</dbReference>